<protein>
    <submittedName>
        <fullName evidence="1">Uncharacterized protein</fullName>
    </submittedName>
</protein>
<name>A0A1F6NB72_9BACT</name>
<comment type="caution">
    <text evidence="1">The sequence shown here is derived from an EMBL/GenBank/DDBJ whole genome shotgun (WGS) entry which is preliminary data.</text>
</comment>
<gene>
    <name evidence="1" type="ORF">A3I29_01720</name>
</gene>
<dbReference type="EMBL" id="MFQK01000009">
    <property type="protein sequence ID" value="OGH81167.1"/>
    <property type="molecule type" value="Genomic_DNA"/>
</dbReference>
<organism evidence="1 2">
    <name type="scientific">Candidatus Magasanikbacteria bacterium RIFCSPLOWO2_02_FULL_44_11</name>
    <dbReference type="NCBI Taxonomy" id="1798689"/>
    <lineage>
        <taxon>Bacteria</taxon>
        <taxon>Candidatus Magasanikiibacteriota</taxon>
    </lineage>
</organism>
<proteinExistence type="predicted"/>
<sequence length="77" mass="8884">MTSKSPKPALAGPTKQYIFSDEAIKNFVGLYRVLLKVRRRLLAEGYMIKNGKKVRRSGNFRKTCYNPNDYDNQTTPK</sequence>
<evidence type="ECO:0000313" key="2">
    <source>
        <dbReference type="Proteomes" id="UP000178726"/>
    </source>
</evidence>
<accession>A0A1F6NB72</accession>
<evidence type="ECO:0000313" key="1">
    <source>
        <dbReference type="EMBL" id="OGH81167.1"/>
    </source>
</evidence>
<dbReference type="AlphaFoldDB" id="A0A1F6NB72"/>
<reference evidence="1 2" key="1">
    <citation type="journal article" date="2016" name="Nat. Commun.">
        <title>Thousands of microbial genomes shed light on interconnected biogeochemical processes in an aquifer system.</title>
        <authorList>
            <person name="Anantharaman K."/>
            <person name="Brown C.T."/>
            <person name="Hug L.A."/>
            <person name="Sharon I."/>
            <person name="Castelle C.J."/>
            <person name="Probst A.J."/>
            <person name="Thomas B.C."/>
            <person name="Singh A."/>
            <person name="Wilkins M.J."/>
            <person name="Karaoz U."/>
            <person name="Brodie E.L."/>
            <person name="Williams K.H."/>
            <person name="Hubbard S.S."/>
            <person name="Banfield J.F."/>
        </authorList>
    </citation>
    <scope>NUCLEOTIDE SEQUENCE [LARGE SCALE GENOMIC DNA]</scope>
</reference>
<dbReference type="Proteomes" id="UP000178726">
    <property type="component" value="Unassembled WGS sequence"/>
</dbReference>